<reference evidence="6 7" key="2">
    <citation type="submission" date="2016-12" db="EMBL/GenBank/DDBJ databases">
        <title>Draft Genome Sequence of Cystobacter ferrugineus Strain Cbfe23.</title>
        <authorList>
            <person name="Akbar S."/>
            <person name="Dowd S.E."/>
            <person name="Stevens D.C."/>
        </authorList>
    </citation>
    <scope>NUCLEOTIDE SEQUENCE [LARGE SCALE GENOMIC DNA]</scope>
    <source>
        <strain evidence="6 7">Cbfe23</strain>
    </source>
</reference>
<evidence type="ECO:0000256" key="3">
    <source>
        <dbReference type="ARBA" id="ARBA00023163"/>
    </source>
</evidence>
<dbReference type="Gene3D" id="1.10.260.40">
    <property type="entry name" value="lambda repressor-like DNA-binding domains"/>
    <property type="match status" value="1"/>
</dbReference>
<protein>
    <recommendedName>
        <fullName evidence="5">HTH cro/C1-type domain-containing protein</fullName>
    </recommendedName>
</protein>
<dbReference type="InterPro" id="IPR050807">
    <property type="entry name" value="TransReg_Diox_bact_type"/>
</dbReference>
<feature type="compositionally biased region" description="Polar residues" evidence="4">
    <location>
        <begin position="118"/>
        <end position="127"/>
    </location>
</feature>
<keyword evidence="3" id="KW-0804">Transcription</keyword>
<dbReference type="InterPro" id="IPR001387">
    <property type="entry name" value="Cro/C1-type_HTH"/>
</dbReference>
<feature type="region of interest" description="Disordered" evidence="4">
    <location>
        <begin position="118"/>
        <end position="137"/>
    </location>
</feature>
<evidence type="ECO:0000256" key="1">
    <source>
        <dbReference type="ARBA" id="ARBA00023015"/>
    </source>
</evidence>
<dbReference type="PROSITE" id="PS50943">
    <property type="entry name" value="HTH_CROC1"/>
    <property type="match status" value="1"/>
</dbReference>
<evidence type="ECO:0000256" key="2">
    <source>
        <dbReference type="ARBA" id="ARBA00023125"/>
    </source>
</evidence>
<dbReference type="InterPro" id="IPR010982">
    <property type="entry name" value="Lambda_DNA-bd_dom_sf"/>
</dbReference>
<organism evidence="6 7">
    <name type="scientific">Cystobacter ferrugineus</name>
    <dbReference type="NCBI Taxonomy" id="83449"/>
    <lineage>
        <taxon>Bacteria</taxon>
        <taxon>Pseudomonadati</taxon>
        <taxon>Myxococcota</taxon>
        <taxon>Myxococcia</taxon>
        <taxon>Myxococcales</taxon>
        <taxon>Cystobacterineae</taxon>
        <taxon>Archangiaceae</taxon>
        <taxon>Cystobacter</taxon>
    </lineage>
</organism>
<feature type="domain" description="HTH cro/C1-type" evidence="5">
    <location>
        <begin position="16"/>
        <end position="69"/>
    </location>
</feature>
<evidence type="ECO:0000313" key="7">
    <source>
        <dbReference type="Proteomes" id="UP000182229"/>
    </source>
</evidence>
<dbReference type="OrthoDB" id="5343295at2"/>
<reference evidence="7" key="1">
    <citation type="submission" date="2016-11" db="EMBL/GenBank/DDBJ databases">
        <authorList>
            <person name="Shukria A."/>
            <person name="Stevens D.C."/>
        </authorList>
    </citation>
    <scope>NUCLEOTIDE SEQUENCE [LARGE SCALE GENOMIC DNA]</scope>
    <source>
        <strain evidence="7">Cbfe23</strain>
    </source>
</reference>
<dbReference type="GO" id="GO:0005829">
    <property type="term" value="C:cytosol"/>
    <property type="evidence" value="ECO:0007669"/>
    <property type="project" value="TreeGrafter"/>
</dbReference>
<name>A0A1L9B7M6_9BACT</name>
<dbReference type="GO" id="GO:0003700">
    <property type="term" value="F:DNA-binding transcription factor activity"/>
    <property type="evidence" value="ECO:0007669"/>
    <property type="project" value="TreeGrafter"/>
</dbReference>
<evidence type="ECO:0000256" key="4">
    <source>
        <dbReference type="SAM" id="MobiDB-lite"/>
    </source>
</evidence>
<evidence type="ECO:0000259" key="5">
    <source>
        <dbReference type="PROSITE" id="PS50943"/>
    </source>
</evidence>
<comment type="caution">
    <text evidence="6">The sequence shown here is derived from an EMBL/GenBank/DDBJ whole genome shotgun (WGS) entry which is preliminary data.</text>
</comment>
<dbReference type="EMBL" id="MPIN01000006">
    <property type="protein sequence ID" value="OJH38251.1"/>
    <property type="molecule type" value="Genomic_DNA"/>
</dbReference>
<dbReference type="AlphaFoldDB" id="A0A1L9B7M6"/>
<dbReference type="Proteomes" id="UP000182229">
    <property type="component" value="Unassembled WGS sequence"/>
</dbReference>
<accession>A0A1L9B7M6</accession>
<proteinExistence type="predicted"/>
<keyword evidence="1" id="KW-0805">Transcription regulation</keyword>
<dbReference type="CDD" id="cd00093">
    <property type="entry name" value="HTH_XRE"/>
    <property type="match status" value="1"/>
</dbReference>
<gene>
    <name evidence="6" type="ORF">BON30_24230</name>
</gene>
<dbReference type="GO" id="GO:0003677">
    <property type="term" value="F:DNA binding"/>
    <property type="evidence" value="ECO:0007669"/>
    <property type="project" value="UniProtKB-KW"/>
</dbReference>
<evidence type="ECO:0000313" key="6">
    <source>
        <dbReference type="EMBL" id="OJH38251.1"/>
    </source>
</evidence>
<dbReference type="SUPFAM" id="SSF47413">
    <property type="entry name" value="lambda repressor-like DNA-binding domains"/>
    <property type="match status" value="1"/>
</dbReference>
<dbReference type="SMART" id="SM00530">
    <property type="entry name" value="HTH_XRE"/>
    <property type="match status" value="1"/>
</dbReference>
<sequence>MDADAALKKYLGNAARTARLEKGFSQAQVAHCAELATAVYGRIERGEMMPSLPTVQRLCRALDVDANTLLGFSSPTPPAWFTSPPSKENPAVHEFLRTACRMKPRQLRALRSVAQAMLTTNSSTSRQPTPPTQDARC</sequence>
<dbReference type="RefSeq" id="WP_071900757.1">
    <property type="nucleotide sequence ID" value="NZ_MPIN01000006.1"/>
</dbReference>
<keyword evidence="2" id="KW-0238">DNA-binding</keyword>
<dbReference type="STRING" id="83449.BON30_24230"/>
<dbReference type="Pfam" id="PF01381">
    <property type="entry name" value="HTH_3"/>
    <property type="match status" value="1"/>
</dbReference>
<dbReference type="PANTHER" id="PTHR46797:SF23">
    <property type="entry name" value="HTH-TYPE TRANSCRIPTIONAL REGULATOR SUTR"/>
    <property type="match status" value="1"/>
</dbReference>
<keyword evidence="7" id="KW-1185">Reference proteome</keyword>
<dbReference type="PANTHER" id="PTHR46797">
    <property type="entry name" value="HTH-TYPE TRANSCRIPTIONAL REGULATOR"/>
    <property type="match status" value="1"/>
</dbReference>